<dbReference type="CDD" id="cd00139">
    <property type="entry name" value="PIPKc"/>
    <property type="match status" value="1"/>
</dbReference>
<dbReference type="GO" id="GO:0005524">
    <property type="term" value="F:ATP binding"/>
    <property type="evidence" value="ECO:0007669"/>
    <property type="project" value="UniProtKB-UniRule"/>
</dbReference>
<sequence>MLSHQVERAAADTEEIIRRFDQAILEADESSEASTAIQTSSSQSVKNPGEVSLDTDDLIKKFDAAIAETLADLDTSYDKSATSRAVTFQNTIPVLGNSDSPFNASQGNSGSAISSESRTPGTNMNVPNSRTAPDVSDAEIRNMSEAFSDVEINIAKASPSLQEAAQIDMDQVTLVENVNRNSVNSQTMKTSSLASMAPIQEGEVVDDNMETVSPFETQKLSGIRTEFSGSTPLKRVGTWIEKHKSGKKGRSTMGNVVTKESQSWNFVSALTSGIQSTIHRETMDGHQCGSDLDPMDFHECFKSSTVTPEKGLYKFKDYAPKVFRNLRFFFGVDDKAYLQSIQQDGLHEISTAETGSKSGQKFLISADGRYFMKTITKSECKFFRKILPQYYTHMKDSRNTLLCRFFGLHRIKPGKLHLLVMCNIFDTERVVHDRYDLKGSTVGRQVSEAEKKNPTVILKDLDFVNAKGKIVVGVDRRQQMMTQIQADCNFLQSIGVMDYSLLLGIHWREKAVDAKQGGGDHRVPSPKFSKSDLLRRTGSLLQVKREKTHTSVFQEDDGGWCSFEVNKDGPLSGNQIYFMGIIDYLQYYNTRKRAETFVKSFQYNYKEISAVGPQLYASRFCNFIASIVE</sequence>
<evidence type="ECO:0000313" key="4">
    <source>
        <dbReference type="EMBL" id="CAD8496143.1"/>
    </source>
</evidence>
<dbReference type="Gene3D" id="3.30.810.10">
    <property type="entry name" value="2-Layer Sandwich"/>
    <property type="match status" value="1"/>
</dbReference>
<feature type="region of interest" description="Disordered" evidence="2">
    <location>
        <begin position="93"/>
        <end position="134"/>
    </location>
</feature>
<feature type="compositionally biased region" description="Low complexity" evidence="2">
    <location>
        <begin position="32"/>
        <end position="44"/>
    </location>
</feature>
<reference evidence="4" key="1">
    <citation type="submission" date="2021-01" db="EMBL/GenBank/DDBJ databases">
        <authorList>
            <person name="Corre E."/>
            <person name="Pelletier E."/>
            <person name="Niang G."/>
            <person name="Scheremetjew M."/>
            <person name="Finn R."/>
            <person name="Kale V."/>
            <person name="Holt S."/>
            <person name="Cochrane G."/>
            <person name="Meng A."/>
            <person name="Brown T."/>
            <person name="Cohen L."/>
        </authorList>
    </citation>
    <scope>NUCLEOTIDE SEQUENCE</scope>
    <source>
        <strain evidence="4">CCMP325</strain>
    </source>
</reference>
<dbReference type="InterPro" id="IPR002498">
    <property type="entry name" value="PInositol-4-P-4/5-kinase_core"/>
</dbReference>
<keyword evidence="1" id="KW-0418">Kinase</keyword>
<accession>A0A7S0EXB0</accession>
<dbReference type="AlphaFoldDB" id="A0A7S0EXB0"/>
<dbReference type="InterPro" id="IPR027483">
    <property type="entry name" value="PInositol-4-P-4/5-kinase_C_sf"/>
</dbReference>
<dbReference type="Gene3D" id="3.30.800.10">
    <property type="entry name" value="Phosphatidylinositol Phosphate Kinase II Beta"/>
    <property type="match status" value="1"/>
</dbReference>
<proteinExistence type="predicted"/>
<evidence type="ECO:0000256" key="1">
    <source>
        <dbReference type="PROSITE-ProRule" id="PRU00781"/>
    </source>
</evidence>
<feature type="domain" description="PIPK" evidence="3">
    <location>
        <begin position="250"/>
        <end position="628"/>
    </location>
</feature>
<keyword evidence="1" id="KW-0808">Transferase</keyword>
<feature type="compositionally biased region" description="Polar residues" evidence="2">
    <location>
        <begin position="93"/>
        <end position="131"/>
    </location>
</feature>
<evidence type="ECO:0000256" key="2">
    <source>
        <dbReference type="SAM" id="MobiDB-lite"/>
    </source>
</evidence>
<dbReference type="PANTHER" id="PTHR23086:SF8">
    <property type="entry name" value="PHOSPHATIDYLINOSITOL 5-PHOSPHATE 4-KINASE, ISOFORM A"/>
    <property type="match status" value="1"/>
</dbReference>
<keyword evidence="1" id="KW-0547">Nucleotide-binding</keyword>
<dbReference type="PROSITE" id="PS51455">
    <property type="entry name" value="PIPK"/>
    <property type="match status" value="1"/>
</dbReference>
<dbReference type="InterPro" id="IPR023610">
    <property type="entry name" value="PInositol-4/5-P-5/4-kinase"/>
</dbReference>
<dbReference type="GO" id="GO:0016308">
    <property type="term" value="F:1-phosphatidylinositol-4-phosphate 5-kinase activity"/>
    <property type="evidence" value="ECO:0007669"/>
    <property type="project" value="TreeGrafter"/>
</dbReference>
<organism evidence="4">
    <name type="scientific">Hanusia phi</name>
    <dbReference type="NCBI Taxonomy" id="3032"/>
    <lineage>
        <taxon>Eukaryota</taxon>
        <taxon>Cryptophyceae</taxon>
        <taxon>Pyrenomonadales</taxon>
        <taxon>Geminigeraceae</taxon>
        <taxon>Hanusia</taxon>
    </lineage>
</organism>
<keyword evidence="1" id="KW-0067">ATP-binding</keyword>
<name>A0A7S0EXB0_9CRYP</name>
<dbReference type="SUPFAM" id="SSF56104">
    <property type="entry name" value="SAICAR synthase-like"/>
    <property type="match status" value="1"/>
</dbReference>
<gene>
    <name evidence="4" type="ORF">HPHI1048_LOCUS17002</name>
</gene>
<dbReference type="GO" id="GO:0005886">
    <property type="term" value="C:plasma membrane"/>
    <property type="evidence" value="ECO:0007669"/>
    <property type="project" value="TreeGrafter"/>
</dbReference>
<evidence type="ECO:0000259" key="3">
    <source>
        <dbReference type="PROSITE" id="PS51455"/>
    </source>
</evidence>
<dbReference type="Pfam" id="PF01504">
    <property type="entry name" value="PIP5K"/>
    <property type="match status" value="1"/>
</dbReference>
<dbReference type="GO" id="GO:0046854">
    <property type="term" value="P:phosphatidylinositol phosphate biosynthetic process"/>
    <property type="evidence" value="ECO:0007669"/>
    <property type="project" value="TreeGrafter"/>
</dbReference>
<dbReference type="PANTHER" id="PTHR23086">
    <property type="entry name" value="PHOSPHATIDYLINOSITOL-4-PHOSPHATE 5-KINASE"/>
    <property type="match status" value="1"/>
</dbReference>
<protein>
    <recommendedName>
        <fullName evidence="3">PIPK domain-containing protein</fullName>
    </recommendedName>
</protein>
<dbReference type="InterPro" id="IPR027484">
    <property type="entry name" value="PInositol-4-P-5-kinase_N"/>
</dbReference>
<feature type="region of interest" description="Disordered" evidence="2">
    <location>
        <begin position="30"/>
        <end position="51"/>
    </location>
</feature>
<dbReference type="SMART" id="SM00330">
    <property type="entry name" value="PIPKc"/>
    <property type="match status" value="1"/>
</dbReference>
<dbReference type="EMBL" id="HBEO01025261">
    <property type="protein sequence ID" value="CAD8496143.1"/>
    <property type="molecule type" value="Transcribed_RNA"/>
</dbReference>